<evidence type="ECO:0000259" key="9">
    <source>
        <dbReference type="Pfam" id="PF23559"/>
    </source>
</evidence>
<dbReference type="Gene3D" id="1.20.5.4130">
    <property type="match status" value="1"/>
</dbReference>
<proteinExistence type="inferred from homology"/>
<evidence type="ECO:0000313" key="12">
    <source>
        <dbReference type="Proteomes" id="UP001151760"/>
    </source>
</evidence>
<dbReference type="InterPro" id="IPR058922">
    <property type="entry name" value="WHD_DRP"/>
</dbReference>
<dbReference type="InterPro" id="IPR036388">
    <property type="entry name" value="WH-like_DNA-bd_sf"/>
</dbReference>
<evidence type="ECO:0000256" key="3">
    <source>
        <dbReference type="ARBA" id="ARBA00022737"/>
    </source>
</evidence>
<dbReference type="Gene3D" id="1.10.8.430">
    <property type="entry name" value="Helical domain of apoptotic protease-activating factors"/>
    <property type="match status" value="1"/>
</dbReference>
<dbReference type="InterPro" id="IPR002182">
    <property type="entry name" value="NB-ARC"/>
</dbReference>
<evidence type="ECO:0000256" key="1">
    <source>
        <dbReference type="ARBA" id="ARBA00008894"/>
    </source>
</evidence>
<dbReference type="InterPro" id="IPR041118">
    <property type="entry name" value="Rx_N"/>
</dbReference>
<evidence type="ECO:0000259" key="8">
    <source>
        <dbReference type="Pfam" id="PF18052"/>
    </source>
</evidence>
<keyword evidence="3" id="KW-0677">Repeat</keyword>
<dbReference type="PRINTS" id="PR00364">
    <property type="entry name" value="DISEASERSIST"/>
</dbReference>
<evidence type="ECO:0000259" key="7">
    <source>
        <dbReference type="Pfam" id="PF00931"/>
    </source>
</evidence>
<dbReference type="Pfam" id="PF23559">
    <property type="entry name" value="WHD_DRP"/>
    <property type="match status" value="1"/>
</dbReference>
<dbReference type="Proteomes" id="UP001151760">
    <property type="component" value="Unassembled WGS sequence"/>
</dbReference>
<dbReference type="InterPro" id="IPR056789">
    <property type="entry name" value="LRR_R13L1-DRL21"/>
</dbReference>
<dbReference type="SUPFAM" id="SSF52058">
    <property type="entry name" value="L domain-like"/>
    <property type="match status" value="1"/>
</dbReference>
<feature type="domain" description="NB-ARC" evidence="7">
    <location>
        <begin position="171"/>
        <end position="340"/>
    </location>
</feature>
<dbReference type="Gene3D" id="3.40.50.300">
    <property type="entry name" value="P-loop containing nucleotide triphosphate hydrolases"/>
    <property type="match status" value="1"/>
</dbReference>
<dbReference type="EMBL" id="BQNB010015066">
    <property type="protein sequence ID" value="GJT35632.1"/>
    <property type="molecule type" value="Genomic_DNA"/>
</dbReference>
<dbReference type="SUPFAM" id="SSF52047">
    <property type="entry name" value="RNI-like"/>
    <property type="match status" value="1"/>
</dbReference>
<evidence type="ECO:0000256" key="2">
    <source>
        <dbReference type="ARBA" id="ARBA00022614"/>
    </source>
</evidence>
<dbReference type="SUPFAM" id="SSF52540">
    <property type="entry name" value="P-loop containing nucleoside triphosphate hydrolases"/>
    <property type="match status" value="1"/>
</dbReference>
<keyword evidence="12" id="KW-1185">Reference proteome</keyword>
<comment type="similarity">
    <text evidence="1">Belongs to the disease resistance NB-LRR family.</text>
</comment>
<feature type="domain" description="R13L1/DRL21-like LRR repeat region" evidence="10">
    <location>
        <begin position="690"/>
        <end position="816"/>
    </location>
</feature>
<keyword evidence="5" id="KW-0611">Plant defense</keyword>
<evidence type="ECO:0000256" key="5">
    <source>
        <dbReference type="ARBA" id="ARBA00022821"/>
    </source>
</evidence>
<evidence type="ECO:0000256" key="6">
    <source>
        <dbReference type="ARBA" id="ARBA00022840"/>
    </source>
</evidence>
<dbReference type="Pfam" id="PF18052">
    <property type="entry name" value="Rx_N"/>
    <property type="match status" value="1"/>
</dbReference>
<dbReference type="Pfam" id="PF25019">
    <property type="entry name" value="LRR_R13L1-DRL21"/>
    <property type="match status" value="1"/>
</dbReference>
<organism evidence="11 12">
    <name type="scientific">Tanacetum coccineum</name>
    <dbReference type="NCBI Taxonomy" id="301880"/>
    <lineage>
        <taxon>Eukaryota</taxon>
        <taxon>Viridiplantae</taxon>
        <taxon>Streptophyta</taxon>
        <taxon>Embryophyta</taxon>
        <taxon>Tracheophyta</taxon>
        <taxon>Spermatophyta</taxon>
        <taxon>Magnoliopsida</taxon>
        <taxon>eudicotyledons</taxon>
        <taxon>Gunneridae</taxon>
        <taxon>Pentapetalae</taxon>
        <taxon>asterids</taxon>
        <taxon>campanulids</taxon>
        <taxon>Asterales</taxon>
        <taxon>Asteraceae</taxon>
        <taxon>Asteroideae</taxon>
        <taxon>Anthemideae</taxon>
        <taxon>Anthemidinae</taxon>
        <taxon>Tanacetum</taxon>
    </lineage>
</organism>
<evidence type="ECO:0000313" key="11">
    <source>
        <dbReference type="EMBL" id="GJT35632.1"/>
    </source>
</evidence>
<dbReference type="PANTHER" id="PTHR36766:SF61">
    <property type="entry name" value="NB-ARC DOMAIN DISEASE RESISTANCE PROTEIN"/>
    <property type="match status" value="1"/>
</dbReference>
<keyword evidence="2" id="KW-0433">Leucine-rich repeat</keyword>
<reference evidence="11" key="2">
    <citation type="submission" date="2022-01" db="EMBL/GenBank/DDBJ databases">
        <authorList>
            <person name="Yamashiro T."/>
            <person name="Shiraishi A."/>
            <person name="Satake H."/>
            <person name="Nakayama K."/>
        </authorList>
    </citation>
    <scope>NUCLEOTIDE SEQUENCE</scope>
</reference>
<reference evidence="11" key="1">
    <citation type="journal article" date="2022" name="Int. J. Mol. Sci.">
        <title>Draft Genome of Tanacetum Coccineum: Genomic Comparison of Closely Related Tanacetum-Family Plants.</title>
        <authorList>
            <person name="Yamashiro T."/>
            <person name="Shiraishi A."/>
            <person name="Nakayama K."/>
            <person name="Satake H."/>
        </authorList>
    </citation>
    <scope>NUCLEOTIDE SEQUENCE</scope>
</reference>
<gene>
    <name evidence="11" type="ORF">Tco_0926051</name>
</gene>
<keyword evidence="4" id="KW-0547">Nucleotide-binding</keyword>
<protein>
    <submittedName>
        <fullName evidence="11">NB-ARC domains-containing protein</fullName>
    </submittedName>
</protein>
<feature type="domain" description="Disease resistance protein winged helix" evidence="9">
    <location>
        <begin position="427"/>
        <end position="494"/>
    </location>
</feature>
<name>A0ABQ5D9V9_9ASTR</name>
<dbReference type="InterPro" id="IPR042197">
    <property type="entry name" value="Apaf_helical"/>
</dbReference>
<evidence type="ECO:0000256" key="4">
    <source>
        <dbReference type="ARBA" id="ARBA00022741"/>
    </source>
</evidence>
<feature type="domain" description="Disease resistance N-terminal" evidence="8">
    <location>
        <begin position="12"/>
        <end position="96"/>
    </location>
</feature>
<dbReference type="Pfam" id="PF00931">
    <property type="entry name" value="NB-ARC"/>
    <property type="match status" value="1"/>
</dbReference>
<dbReference type="Gene3D" id="3.80.10.10">
    <property type="entry name" value="Ribonuclease Inhibitor"/>
    <property type="match status" value="3"/>
</dbReference>
<sequence>MAELILTALLPVIFEKLTSVAVNKITRSKEIHSELKKWERSLSHIQSFLEDASQKEVTQAAVKQWLNGLQHLAYDIDDILDALATDAMHHEFTKESEGMSSKVRKLIPACCTNFSLSTRMDGKLNSITARLQELIDEKNNLGLIVKDGGQKNKNRNYQTSLVDAPSIVGREGDKKELLQKLLGDEPSSQNFSIVPIVGMGGIGKTTLARLLYDDQQVKDHFELKAWVCVSDDFDCFNISKVIFQSTGGEIKKFADLNLLQADLKIQLTGKRFLLVLDDIWSDKLEEWETLAAPFFEVARGSKIIITTRKTELLRRLGHKFPYNLQKLSHNDAFSLFARHAGISDFESYPTLRLHGEGIVKKCDGLPLALKALGSLLRTKTDEEDWKQLLNNEIWTLENGGGILPALTLSYYDLSARLKQLFAYCCLIPKDFVFEKDDLILLWMAEGFLHISATNKSMERLGEECFQELLSRSFFQHVPDDESSFVMHDLMNDLATFVAGEFYSRLDIDVEKNVRNEAYKKYRHMSFACQTYMTYNKFKAFERANSLRTFLAMPNVVGSSWQSFYLSSKILVDILPQLPLLRVLSLSRLNIDEVPECIGNMKHLRYLNLSRTRITHLPEFVCNIYNLQTLIVSGCYRLTTLPDNFLKLKNLQHFDIRDTSLWNMMPLGISEMISLQTLSNKIVVENNDFFISWLKNLKNLQGNISIQGLDKVQSARDIREVNLSQKRVSELRVEWSDDFNDARNETLENEVMNALKPHSDNLKDLLIKSYGGKVFPNWIGDPSFLLLTWVRINGCKKCTFLPPLGQLPSLKKLDIHSLNEVKVVGSEFLGTGIAFPKLESLSFANMSGWEVWSTNSGVVDAVFPRLQTLAIADCPNLVEVSFEALPTMRDLDLRGCGDGVLTSLIHVASAVTNLTIYNISGLSDEVWRGVNLRKLKISNCSKLVSLGEKEEEDGCNQLTSLRILELLSCQNLERCKLPNNIQELSIYYCDSIASVSFPIVGGHKLKSLEINGCETNRALKKPIFKVGPIRASHLLIRTNIWEWIAEEDDVSSGSQLSHMLPSSLTELQLRDFGKLESVSMGLQHLASLQHLNIENCRKIEDLPESCSASTLTLTISDAPDTERKDK</sequence>
<evidence type="ECO:0000259" key="10">
    <source>
        <dbReference type="Pfam" id="PF25019"/>
    </source>
</evidence>
<dbReference type="InterPro" id="IPR027417">
    <property type="entry name" value="P-loop_NTPase"/>
</dbReference>
<dbReference type="PANTHER" id="PTHR36766">
    <property type="entry name" value="PLANT BROAD-SPECTRUM MILDEW RESISTANCE PROTEIN RPW8"/>
    <property type="match status" value="1"/>
</dbReference>
<dbReference type="InterPro" id="IPR032675">
    <property type="entry name" value="LRR_dom_sf"/>
</dbReference>
<keyword evidence="6" id="KW-0067">ATP-binding</keyword>
<comment type="caution">
    <text evidence="11">The sequence shown here is derived from an EMBL/GenBank/DDBJ whole genome shotgun (WGS) entry which is preliminary data.</text>
</comment>
<dbReference type="Gene3D" id="1.10.10.10">
    <property type="entry name" value="Winged helix-like DNA-binding domain superfamily/Winged helix DNA-binding domain"/>
    <property type="match status" value="1"/>
</dbReference>
<accession>A0ABQ5D9V9</accession>